<feature type="domain" description="KRAB" evidence="1">
    <location>
        <begin position="3"/>
        <end position="45"/>
    </location>
</feature>
<dbReference type="PANTHER" id="PTHR23232:SF142">
    <property type="entry name" value="GASTRULA ZINC FINGER PROTEIN XLCGF57.1-LIKE-RELATED"/>
    <property type="match status" value="1"/>
</dbReference>
<protein>
    <recommendedName>
        <fullName evidence="1">KRAB domain-containing protein</fullName>
    </recommendedName>
</protein>
<evidence type="ECO:0000313" key="2">
    <source>
        <dbReference type="EMBL" id="EMC77886.1"/>
    </source>
</evidence>
<dbReference type="EMBL" id="KB376061">
    <property type="protein sequence ID" value="EMC77886.1"/>
    <property type="molecule type" value="Genomic_DNA"/>
</dbReference>
<proteinExistence type="predicted"/>
<dbReference type="InterPro" id="IPR001909">
    <property type="entry name" value="KRAB"/>
</dbReference>
<sequence length="45" mass="5140">MSVTFEDVALSFSPEEWAKLSGCQRQLLMLENYQMVASLGENSLW</sequence>
<dbReference type="Pfam" id="PF01352">
    <property type="entry name" value="KRAB"/>
    <property type="match status" value="1"/>
</dbReference>
<reference evidence="2" key="1">
    <citation type="journal article" date="2013" name="Science">
        <title>Genomic diversity and evolution of the head crest in the rock pigeon.</title>
        <authorList>
            <person name="Shapiro M.D."/>
            <person name="Kronenberg Z."/>
            <person name="Li C."/>
            <person name="Domyan E.T."/>
            <person name="Pan H."/>
            <person name="Campbell M."/>
            <person name="Tan H."/>
            <person name="Huff C.D."/>
            <person name="Hu H."/>
            <person name="Vickrey A.I."/>
            <person name="Nielsen S.C."/>
            <person name="Stringham S.A."/>
            <person name="Hu H."/>
            <person name="Willerslev E."/>
            <person name="Gilbert M.T."/>
            <person name="Yandell M."/>
            <person name="Zhang G."/>
            <person name="Wang J."/>
        </authorList>
    </citation>
    <scope>NUCLEOTIDE SEQUENCE [LARGE SCALE GENOMIC DNA]</scope>
    <source>
        <tissue evidence="2">Blood</tissue>
    </source>
</reference>
<dbReference type="AlphaFoldDB" id="R7VN13"/>
<organism evidence="2">
    <name type="scientific">Columba livia</name>
    <name type="common">Rock dove</name>
    <dbReference type="NCBI Taxonomy" id="8932"/>
    <lineage>
        <taxon>Eukaryota</taxon>
        <taxon>Metazoa</taxon>
        <taxon>Chordata</taxon>
        <taxon>Craniata</taxon>
        <taxon>Vertebrata</taxon>
        <taxon>Euteleostomi</taxon>
        <taxon>Archelosauria</taxon>
        <taxon>Archosauria</taxon>
        <taxon>Dinosauria</taxon>
        <taxon>Saurischia</taxon>
        <taxon>Theropoda</taxon>
        <taxon>Coelurosauria</taxon>
        <taxon>Aves</taxon>
        <taxon>Neognathae</taxon>
        <taxon>Neoaves</taxon>
        <taxon>Columbimorphae</taxon>
        <taxon>Columbiformes</taxon>
        <taxon>Columbidae</taxon>
        <taxon>Columba</taxon>
    </lineage>
</organism>
<gene>
    <name evidence="2" type="ORF">A306_14861</name>
</gene>
<evidence type="ECO:0000259" key="1">
    <source>
        <dbReference type="PROSITE" id="PS50805"/>
    </source>
</evidence>
<dbReference type="Gene3D" id="6.10.140.140">
    <property type="match status" value="1"/>
</dbReference>
<dbReference type="SMART" id="SM00349">
    <property type="entry name" value="KRAB"/>
    <property type="match status" value="1"/>
</dbReference>
<dbReference type="CDD" id="cd07765">
    <property type="entry name" value="KRAB_A-box"/>
    <property type="match status" value="1"/>
</dbReference>
<dbReference type="SUPFAM" id="SSF109640">
    <property type="entry name" value="KRAB domain (Kruppel-associated box)"/>
    <property type="match status" value="1"/>
</dbReference>
<dbReference type="InterPro" id="IPR036051">
    <property type="entry name" value="KRAB_dom_sf"/>
</dbReference>
<accession>R7VN13</accession>
<dbReference type="InterPro" id="IPR050169">
    <property type="entry name" value="Krueppel_C2H2_ZnF"/>
</dbReference>
<dbReference type="PANTHER" id="PTHR23232">
    <property type="entry name" value="KRAB DOMAIN C2H2 ZINC FINGER"/>
    <property type="match status" value="1"/>
</dbReference>
<dbReference type="GO" id="GO:0006355">
    <property type="term" value="P:regulation of DNA-templated transcription"/>
    <property type="evidence" value="ECO:0007669"/>
    <property type="project" value="InterPro"/>
</dbReference>
<dbReference type="PROSITE" id="PS50805">
    <property type="entry name" value="KRAB"/>
    <property type="match status" value="1"/>
</dbReference>
<name>R7VN13_COLLI</name>